<gene>
    <name evidence="1" type="ORF">RRG08_030153</name>
</gene>
<evidence type="ECO:0000313" key="1">
    <source>
        <dbReference type="EMBL" id="KAK3774071.1"/>
    </source>
</evidence>
<protein>
    <submittedName>
        <fullName evidence="1">Uncharacterized protein</fullName>
    </submittedName>
</protein>
<proteinExistence type="predicted"/>
<reference evidence="1" key="1">
    <citation type="journal article" date="2023" name="G3 (Bethesda)">
        <title>A reference genome for the long-term kleptoplast-retaining sea slug Elysia crispata morphotype clarki.</title>
        <authorList>
            <person name="Eastman K.E."/>
            <person name="Pendleton A.L."/>
            <person name="Shaikh M.A."/>
            <person name="Suttiyut T."/>
            <person name="Ogas R."/>
            <person name="Tomko P."/>
            <person name="Gavelis G."/>
            <person name="Widhalm J.R."/>
            <person name="Wisecaver J.H."/>
        </authorList>
    </citation>
    <scope>NUCLEOTIDE SEQUENCE</scope>
    <source>
        <strain evidence="1">ECLA1</strain>
    </source>
</reference>
<accession>A0AAE0ZSC4</accession>
<evidence type="ECO:0000313" key="2">
    <source>
        <dbReference type="Proteomes" id="UP001283361"/>
    </source>
</evidence>
<organism evidence="1 2">
    <name type="scientific">Elysia crispata</name>
    <name type="common">lettuce slug</name>
    <dbReference type="NCBI Taxonomy" id="231223"/>
    <lineage>
        <taxon>Eukaryota</taxon>
        <taxon>Metazoa</taxon>
        <taxon>Spiralia</taxon>
        <taxon>Lophotrochozoa</taxon>
        <taxon>Mollusca</taxon>
        <taxon>Gastropoda</taxon>
        <taxon>Heterobranchia</taxon>
        <taxon>Euthyneura</taxon>
        <taxon>Panpulmonata</taxon>
        <taxon>Sacoglossa</taxon>
        <taxon>Placobranchoidea</taxon>
        <taxon>Plakobranchidae</taxon>
        <taxon>Elysia</taxon>
    </lineage>
</organism>
<dbReference type="EMBL" id="JAWDGP010003469">
    <property type="protein sequence ID" value="KAK3774071.1"/>
    <property type="molecule type" value="Genomic_DNA"/>
</dbReference>
<name>A0AAE0ZSC4_9GAST</name>
<keyword evidence="2" id="KW-1185">Reference proteome</keyword>
<sequence>MSVWVRWPDVQSRTFAIIKCSSWSGGGHGTRRLKDILKRPARAALNLPGVMADGEMARQIALRRRIGEAPTWD</sequence>
<comment type="caution">
    <text evidence="1">The sequence shown here is derived from an EMBL/GenBank/DDBJ whole genome shotgun (WGS) entry which is preliminary data.</text>
</comment>
<dbReference type="AlphaFoldDB" id="A0AAE0ZSC4"/>
<dbReference type="Proteomes" id="UP001283361">
    <property type="component" value="Unassembled WGS sequence"/>
</dbReference>